<organism evidence="3 4">
    <name type="scientific">Actinomadura luteofluorescens</name>
    <dbReference type="NCBI Taxonomy" id="46163"/>
    <lineage>
        <taxon>Bacteria</taxon>
        <taxon>Bacillati</taxon>
        <taxon>Actinomycetota</taxon>
        <taxon>Actinomycetes</taxon>
        <taxon>Streptosporangiales</taxon>
        <taxon>Thermomonosporaceae</taxon>
        <taxon>Actinomadura</taxon>
    </lineage>
</organism>
<dbReference type="AlphaFoldDB" id="A0A7Y9EP29"/>
<accession>A0A7Y9EP29</accession>
<gene>
    <name evidence="3" type="ORF">BJY14_007294</name>
</gene>
<feature type="compositionally biased region" description="Polar residues" evidence="1">
    <location>
        <begin position="37"/>
        <end position="46"/>
    </location>
</feature>
<evidence type="ECO:0000256" key="2">
    <source>
        <dbReference type="SAM" id="SignalP"/>
    </source>
</evidence>
<feature type="compositionally biased region" description="Low complexity" evidence="1">
    <location>
        <begin position="57"/>
        <end position="89"/>
    </location>
</feature>
<reference evidence="3 4" key="1">
    <citation type="submission" date="2020-07" db="EMBL/GenBank/DDBJ databases">
        <title>Sequencing the genomes of 1000 actinobacteria strains.</title>
        <authorList>
            <person name="Klenk H.-P."/>
        </authorList>
    </citation>
    <scope>NUCLEOTIDE SEQUENCE [LARGE SCALE GENOMIC DNA]</scope>
    <source>
        <strain evidence="3 4">DSM 40398</strain>
    </source>
</reference>
<evidence type="ECO:0000256" key="1">
    <source>
        <dbReference type="SAM" id="MobiDB-lite"/>
    </source>
</evidence>
<evidence type="ECO:0008006" key="5">
    <source>
        <dbReference type="Google" id="ProtNLM"/>
    </source>
</evidence>
<name>A0A7Y9EP29_9ACTN</name>
<dbReference type="RefSeq" id="WP_179847720.1">
    <property type="nucleotide sequence ID" value="NZ_JACCBA010000001.1"/>
</dbReference>
<dbReference type="Proteomes" id="UP000529783">
    <property type="component" value="Unassembled WGS sequence"/>
</dbReference>
<sequence length="189" mass="19562">MNVFLGVRIPVRKILKGAALTAAGLAAVVAAGCSVHSASETPSNERPPSATAPIQPATPVASTTATAEPSTEPSAEPSASTPETSASESFDASTRPGKIVAKFKDGPQGPYFILAPMDASQSALEAAWQQRGSLEYSAKQRAEGEDLDVTAIPIASAWRVNVSMDEFASYELYAVYPSSGDTAPSSTDR</sequence>
<keyword evidence="2" id="KW-0732">Signal</keyword>
<comment type="caution">
    <text evidence="3">The sequence shown here is derived from an EMBL/GenBank/DDBJ whole genome shotgun (WGS) entry which is preliminary data.</text>
</comment>
<proteinExistence type="predicted"/>
<feature type="region of interest" description="Disordered" evidence="1">
    <location>
        <begin position="37"/>
        <end position="93"/>
    </location>
</feature>
<evidence type="ECO:0000313" key="3">
    <source>
        <dbReference type="EMBL" id="NYD51311.1"/>
    </source>
</evidence>
<evidence type="ECO:0000313" key="4">
    <source>
        <dbReference type="Proteomes" id="UP000529783"/>
    </source>
</evidence>
<feature type="chain" id="PRO_5038819808" description="Secreted protein" evidence="2">
    <location>
        <begin position="38"/>
        <end position="189"/>
    </location>
</feature>
<protein>
    <recommendedName>
        <fullName evidence="5">Secreted protein</fullName>
    </recommendedName>
</protein>
<dbReference type="EMBL" id="JACCBA010000001">
    <property type="protein sequence ID" value="NYD51311.1"/>
    <property type="molecule type" value="Genomic_DNA"/>
</dbReference>
<feature type="signal peptide" evidence="2">
    <location>
        <begin position="1"/>
        <end position="37"/>
    </location>
</feature>
<keyword evidence="4" id="KW-1185">Reference proteome</keyword>